<proteinExistence type="predicted"/>
<accession>D1AV34</accession>
<name>D1AV34_STRM9</name>
<dbReference type="EMBL" id="CP001779">
    <property type="protein sequence ID" value="ACZ01594.1"/>
    <property type="molecule type" value="Genomic_DNA"/>
</dbReference>
<dbReference type="Proteomes" id="UP000002072">
    <property type="component" value="Chromosome"/>
</dbReference>
<evidence type="ECO:0000313" key="1">
    <source>
        <dbReference type="EMBL" id="ACZ01594.1"/>
    </source>
</evidence>
<dbReference type="GeneID" id="29672882"/>
<dbReference type="Gene3D" id="1.10.1200.10">
    <property type="entry name" value="ACP-like"/>
    <property type="match status" value="1"/>
</dbReference>
<dbReference type="KEGG" id="smf:Smon_1136"/>
<dbReference type="HOGENOM" id="CLU_2620576_0_0_0"/>
<keyword evidence="2" id="KW-1185">Reference proteome</keyword>
<dbReference type="InterPro" id="IPR036736">
    <property type="entry name" value="ACP-like_sf"/>
</dbReference>
<dbReference type="AlphaFoldDB" id="D1AV34"/>
<organism evidence="1 2">
    <name type="scientific">Streptobacillus moniliformis (strain ATCC 14647 / DSM 12112 / NCTC 10651 / 9901)</name>
    <dbReference type="NCBI Taxonomy" id="519441"/>
    <lineage>
        <taxon>Bacteria</taxon>
        <taxon>Fusobacteriati</taxon>
        <taxon>Fusobacteriota</taxon>
        <taxon>Fusobacteriia</taxon>
        <taxon>Fusobacteriales</taxon>
        <taxon>Leptotrichiaceae</taxon>
        <taxon>Streptobacillus</taxon>
    </lineage>
</organism>
<protein>
    <recommendedName>
        <fullName evidence="3">Carrier domain-containing protein</fullName>
    </recommendedName>
</protein>
<sequence>MNINLKKEEIKKIFQNNGLLIENENEILDLDSLSFLSLLVDLEEYLNIEIEEINELFELNKDEYTFNKIFNCIQEYYK</sequence>
<reference evidence="1 2" key="1">
    <citation type="journal article" date="2009" name="Stand. Genomic Sci.">
        <title>Complete genome sequence of Streptobacillus moniliformis type strain (9901T).</title>
        <authorList>
            <person name="Nolan M."/>
            <person name="Gronow S."/>
            <person name="Lapidus A."/>
            <person name="Ivanova N."/>
            <person name="Copeland A."/>
            <person name="Lucas S."/>
            <person name="Del Rio T.G."/>
            <person name="Chen F."/>
            <person name="Tice H."/>
            <person name="Pitluck S."/>
            <person name="Cheng J.F."/>
            <person name="Sims D."/>
            <person name="Meincke L."/>
            <person name="Bruce D."/>
            <person name="Goodwin L."/>
            <person name="Brettin T."/>
            <person name="Han C."/>
            <person name="Detter J.C."/>
            <person name="Ovchinikova G."/>
            <person name="Pati A."/>
            <person name="Mavromatis K."/>
            <person name="Mikhailova N."/>
            <person name="Chen A."/>
            <person name="Palaniappan K."/>
            <person name="Land M."/>
            <person name="Hauser L."/>
            <person name="Chang Y.J."/>
            <person name="Jeffries C.D."/>
            <person name="Rohde M."/>
            <person name="Sproer C."/>
            <person name="Goker M."/>
            <person name="Bristow J."/>
            <person name="Eisen J.A."/>
            <person name="Markowitz V."/>
            <person name="Hugenholtz P."/>
            <person name="Kyrpides N.C."/>
            <person name="Klenk H.P."/>
            <person name="Chain P."/>
        </authorList>
    </citation>
    <scope>NUCLEOTIDE SEQUENCE [LARGE SCALE GENOMIC DNA]</scope>
    <source>
        <strain evidence="2">ATCC 14647 / DSM 12112 / NCTC 10651 / 9901</strain>
    </source>
</reference>
<evidence type="ECO:0008006" key="3">
    <source>
        <dbReference type="Google" id="ProtNLM"/>
    </source>
</evidence>
<dbReference type="RefSeq" id="WP_012859141.1">
    <property type="nucleotide sequence ID" value="NC_013515.1"/>
</dbReference>
<evidence type="ECO:0000313" key="2">
    <source>
        <dbReference type="Proteomes" id="UP000002072"/>
    </source>
</evidence>
<gene>
    <name evidence="1" type="ordered locus">Smon_1136</name>
</gene>